<dbReference type="EMBL" id="BTSY01000005">
    <property type="protein sequence ID" value="GMT29460.1"/>
    <property type="molecule type" value="Genomic_DNA"/>
</dbReference>
<proteinExistence type="predicted"/>
<evidence type="ECO:0000313" key="2">
    <source>
        <dbReference type="Proteomes" id="UP001432322"/>
    </source>
</evidence>
<dbReference type="Proteomes" id="UP001432322">
    <property type="component" value="Unassembled WGS sequence"/>
</dbReference>
<protein>
    <submittedName>
        <fullName evidence="1">Uncharacterized protein</fullName>
    </submittedName>
</protein>
<accession>A0AAV5WG48</accession>
<gene>
    <name evidence="1" type="ORF">PFISCL1PPCAC_20757</name>
</gene>
<organism evidence="1 2">
    <name type="scientific">Pristionchus fissidentatus</name>
    <dbReference type="NCBI Taxonomy" id="1538716"/>
    <lineage>
        <taxon>Eukaryota</taxon>
        <taxon>Metazoa</taxon>
        <taxon>Ecdysozoa</taxon>
        <taxon>Nematoda</taxon>
        <taxon>Chromadorea</taxon>
        <taxon>Rhabditida</taxon>
        <taxon>Rhabditina</taxon>
        <taxon>Diplogasteromorpha</taxon>
        <taxon>Diplogasteroidea</taxon>
        <taxon>Neodiplogasteridae</taxon>
        <taxon>Pristionchus</taxon>
    </lineage>
</organism>
<keyword evidence="2" id="KW-1185">Reference proteome</keyword>
<dbReference type="AlphaFoldDB" id="A0AAV5WG48"/>
<name>A0AAV5WG48_9BILA</name>
<comment type="caution">
    <text evidence="1">The sequence shown here is derived from an EMBL/GenBank/DDBJ whole genome shotgun (WGS) entry which is preliminary data.</text>
</comment>
<reference evidence="1" key="1">
    <citation type="submission" date="2023-10" db="EMBL/GenBank/DDBJ databases">
        <title>Genome assembly of Pristionchus species.</title>
        <authorList>
            <person name="Yoshida K."/>
            <person name="Sommer R.J."/>
        </authorList>
    </citation>
    <scope>NUCLEOTIDE SEQUENCE</scope>
    <source>
        <strain evidence="1">RS5133</strain>
    </source>
</reference>
<sequence length="81" mass="8954">TLVGGWHENDTGRVLRIAPSPTCPNVTTGMGSVPSKTGVSSYEKENYGHHRSLYFPACAIVISDFELEETWHARSRNHPIS</sequence>
<evidence type="ECO:0000313" key="1">
    <source>
        <dbReference type="EMBL" id="GMT29460.1"/>
    </source>
</evidence>
<feature type="non-terminal residue" evidence="1">
    <location>
        <position position="1"/>
    </location>
</feature>